<sequence>MEQGLLKNEKLVAVKKLTIGQSSKAKADFESEVKLISNVHHRNLIRLLGCCSKGPELLLVYEYMAKSSLDKFLFGDKRGTLNWKQRLDIIIGTARGLAYLHEEFHAWKLYEDDMLMELVDESLDPNEYKSEDVKKVIEIALLCTQSSVASRPTMSEAVVMLLSKGSQEYRPTRPTFIDATNKAKGDTSTSTASSKSYATVSVTEVSGR</sequence>
<dbReference type="PANTHER" id="PTHR47973">
    <property type="entry name" value="CYSTEINE-RICH RECEPTOR-LIKE PROTEIN KINASE 3"/>
    <property type="match status" value="1"/>
</dbReference>
<evidence type="ECO:0000256" key="3">
    <source>
        <dbReference type="ARBA" id="ARBA00022777"/>
    </source>
</evidence>
<keyword evidence="1" id="KW-0808">Transferase</keyword>
<proteinExistence type="predicted"/>
<keyword evidence="4" id="KW-0067">ATP-binding</keyword>
<dbReference type="AlphaFoldDB" id="A0A834Z0H2"/>
<name>A0A834Z0H2_TETSI</name>
<feature type="region of interest" description="Disordered" evidence="5">
    <location>
        <begin position="177"/>
        <end position="208"/>
    </location>
</feature>
<dbReference type="OMA" id="HEEFHAW"/>
<dbReference type="EMBL" id="JABCRI010000010">
    <property type="protein sequence ID" value="KAF8398759.1"/>
    <property type="molecule type" value="Genomic_DNA"/>
</dbReference>
<dbReference type="Gene3D" id="1.10.510.10">
    <property type="entry name" value="Transferase(Phosphotransferase) domain 1"/>
    <property type="match status" value="2"/>
</dbReference>
<dbReference type="Pfam" id="PF07714">
    <property type="entry name" value="PK_Tyr_Ser-Thr"/>
    <property type="match status" value="1"/>
</dbReference>
<organism evidence="7 8">
    <name type="scientific">Tetracentron sinense</name>
    <name type="common">Spur-leaf</name>
    <dbReference type="NCBI Taxonomy" id="13715"/>
    <lineage>
        <taxon>Eukaryota</taxon>
        <taxon>Viridiplantae</taxon>
        <taxon>Streptophyta</taxon>
        <taxon>Embryophyta</taxon>
        <taxon>Tracheophyta</taxon>
        <taxon>Spermatophyta</taxon>
        <taxon>Magnoliopsida</taxon>
        <taxon>Trochodendrales</taxon>
        <taxon>Trochodendraceae</taxon>
        <taxon>Tetracentron</taxon>
    </lineage>
</organism>
<comment type="caution">
    <text evidence="7">The sequence shown here is derived from an EMBL/GenBank/DDBJ whole genome shotgun (WGS) entry which is preliminary data.</text>
</comment>
<dbReference type="Gene3D" id="3.30.200.20">
    <property type="entry name" value="Phosphorylase Kinase, domain 1"/>
    <property type="match status" value="1"/>
</dbReference>
<dbReference type="GO" id="GO:0004713">
    <property type="term" value="F:protein tyrosine kinase activity"/>
    <property type="evidence" value="ECO:0007669"/>
    <property type="project" value="InterPro"/>
</dbReference>
<dbReference type="InterPro" id="IPR000719">
    <property type="entry name" value="Prot_kinase_dom"/>
</dbReference>
<keyword evidence="2" id="KW-0547">Nucleotide-binding</keyword>
<dbReference type="PROSITE" id="PS50011">
    <property type="entry name" value="PROTEIN_KINASE_DOM"/>
    <property type="match status" value="1"/>
</dbReference>
<keyword evidence="8" id="KW-1185">Reference proteome</keyword>
<dbReference type="InterPro" id="IPR001245">
    <property type="entry name" value="Ser-Thr/Tyr_kinase_cat_dom"/>
</dbReference>
<evidence type="ECO:0000256" key="1">
    <source>
        <dbReference type="ARBA" id="ARBA00022679"/>
    </source>
</evidence>
<evidence type="ECO:0000256" key="5">
    <source>
        <dbReference type="SAM" id="MobiDB-lite"/>
    </source>
</evidence>
<dbReference type="InterPro" id="IPR011009">
    <property type="entry name" value="Kinase-like_dom_sf"/>
</dbReference>
<feature type="domain" description="Protein kinase" evidence="6">
    <location>
        <begin position="1"/>
        <end position="208"/>
    </location>
</feature>
<reference evidence="7 8" key="1">
    <citation type="submission" date="2020-04" db="EMBL/GenBank/DDBJ databases">
        <title>Plant Genome Project.</title>
        <authorList>
            <person name="Zhang R.-G."/>
        </authorList>
    </citation>
    <scope>NUCLEOTIDE SEQUENCE [LARGE SCALE GENOMIC DNA]</scope>
    <source>
        <strain evidence="7">YNK0</strain>
        <tissue evidence="7">Leaf</tissue>
    </source>
</reference>
<dbReference type="Proteomes" id="UP000655225">
    <property type="component" value="Unassembled WGS sequence"/>
</dbReference>
<evidence type="ECO:0000313" key="7">
    <source>
        <dbReference type="EMBL" id="KAF8398759.1"/>
    </source>
</evidence>
<evidence type="ECO:0000259" key="6">
    <source>
        <dbReference type="PROSITE" id="PS50011"/>
    </source>
</evidence>
<gene>
    <name evidence="7" type="ORF">HHK36_014617</name>
</gene>
<evidence type="ECO:0000313" key="8">
    <source>
        <dbReference type="Proteomes" id="UP000655225"/>
    </source>
</evidence>
<dbReference type="SUPFAM" id="SSF56112">
    <property type="entry name" value="Protein kinase-like (PK-like)"/>
    <property type="match status" value="1"/>
</dbReference>
<feature type="compositionally biased region" description="Low complexity" evidence="5">
    <location>
        <begin position="187"/>
        <end position="208"/>
    </location>
</feature>
<keyword evidence="3" id="KW-0418">Kinase</keyword>
<dbReference type="GO" id="GO:0005524">
    <property type="term" value="F:ATP binding"/>
    <property type="evidence" value="ECO:0007669"/>
    <property type="project" value="UniProtKB-KW"/>
</dbReference>
<accession>A0A834Z0H2</accession>
<dbReference type="OrthoDB" id="4062651at2759"/>
<dbReference type="SMART" id="SM00219">
    <property type="entry name" value="TyrKc"/>
    <property type="match status" value="1"/>
</dbReference>
<dbReference type="InterPro" id="IPR020635">
    <property type="entry name" value="Tyr_kinase_cat_dom"/>
</dbReference>
<dbReference type="InterPro" id="IPR052059">
    <property type="entry name" value="CR_Ser/Thr_kinase"/>
</dbReference>
<evidence type="ECO:0000256" key="2">
    <source>
        <dbReference type="ARBA" id="ARBA00022741"/>
    </source>
</evidence>
<protein>
    <recommendedName>
        <fullName evidence="6">Protein kinase domain-containing protein</fullName>
    </recommendedName>
</protein>
<evidence type="ECO:0000256" key="4">
    <source>
        <dbReference type="ARBA" id="ARBA00022840"/>
    </source>
</evidence>